<dbReference type="Gene3D" id="3.90.190.10">
    <property type="entry name" value="Protein tyrosine phosphatase superfamily"/>
    <property type="match status" value="1"/>
</dbReference>
<dbReference type="PANTHER" id="PTHR46957:SF11">
    <property type="entry name" value="PROTEIN-TYROSINE-PHOSPHATASE"/>
    <property type="match status" value="1"/>
</dbReference>
<sequence>MPLHHPTDPVELRRLNFQTPGMANHPPIPIMELADHVERLKANDNLKFSQEYESIDPGQQFTWEHSNLEVNKPKNRYANVIAYDHSRVLLSAIDGMPPNYFSPSLLLY</sequence>
<dbReference type="EMBL" id="JAHRIN010020124">
    <property type="protein sequence ID" value="MEQ2198649.1"/>
    <property type="molecule type" value="Genomic_DNA"/>
</dbReference>
<dbReference type="InterPro" id="IPR000242">
    <property type="entry name" value="PTP_cat"/>
</dbReference>
<comment type="caution">
    <text evidence="2">The sequence shown here is derived from an EMBL/GenBank/DDBJ whole genome shotgun (WGS) entry which is preliminary data.</text>
</comment>
<evidence type="ECO:0000259" key="1">
    <source>
        <dbReference type="PROSITE" id="PS50055"/>
    </source>
</evidence>
<dbReference type="Proteomes" id="UP001434883">
    <property type="component" value="Unassembled WGS sequence"/>
</dbReference>
<dbReference type="SUPFAM" id="SSF52799">
    <property type="entry name" value="(Phosphotyrosine protein) phosphatases II"/>
    <property type="match status" value="1"/>
</dbReference>
<dbReference type="InterPro" id="IPR029021">
    <property type="entry name" value="Prot-tyrosine_phosphatase-like"/>
</dbReference>
<dbReference type="PROSITE" id="PS50055">
    <property type="entry name" value="TYR_PHOSPHATASE_PTP"/>
    <property type="match status" value="1"/>
</dbReference>
<evidence type="ECO:0000313" key="3">
    <source>
        <dbReference type="Proteomes" id="UP001434883"/>
    </source>
</evidence>
<dbReference type="PANTHER" id="PTHR46957">
    <property type="entry name" value="CYTOKINE RECEPTOR"/>
    <property type="match status" value="1"/>
</dbReference>
<keyword evidence="3" id="KW-1185">Reference proteome</keyword>
<organism evidence="2 3">
    <name type="scientific">Xenoophorus captivus</name>
    <dbReference type="NCBI Taxonomy" id="1517983"/>
    <lineage>
        <taxon>Eukaryota</taxon>
        <taxon>Metazoa</taxon>
        <taxon>Chordata</taxon>
        <taxon>Craniata</taxon>
        <taxon>Vertebrata</taxon>
        <taxon>Euteleostomi</taxon>
        <taxon>Actinopterygii</taxon>
        <taxon>Neopterygii</taxon>
        <taxon>Teleostei</taxon>
        <taxon>Neoteleostei</taxon>
        <taxon>Acanthomorphata</taxon>
        <taxon>Ovalentaria</taxon>
        <taxon>Atherinomorphae</taxon>
        <taxon>Cyprinodontiformes</taxon>
        <taxon>Goodeidae</taxon>
        <taxon>Xenoophorus</taxon>
    </lineage>
</organism>
<name>A0ABV0QS36_9TELE</name>
<dbReference type="InterPro" id="IPR050713">
    <property type="entry name" value="RTP_Phos/Ushers"/>
</dbReference>
<accession>A0ABV0QS36</accession>
<feature type="domain" description="Tyrosine-protein phosphatase" evidence="1">
    <location>
        <begin position="48"/>
        <end position="108"/>
    </location>
</feature>
<protein>
    <recommendedName>
        <fullName evidence="1">Tyrosine-protein phosphatase domain-containing protein</fullName>
    </recommendedName>
</protein>
<evidence type="ECO:0000313" key="2">
    <source>
        <dbReference type="EMBL" id="MEQ2198649.1"/>
    </source>
</evidence>
<proteinExistence type="predicted"/>
<reference evidence="2 3" key="1">
    <citation type="submission" date="2021-06" db="EMBL/GenBank/DDBJ databases">
        <authorList>
            <person name="Palmer J.M."/>
        </authorList>
    </citation>
    <scope>NUCLEOTIDE SEQUENCE [LARGE SCALE GENOMIC DNA]</scope>
    <source>
        <strain evidence="2 3">XC_2019</strain>
        <tissue evidence="2">Muscle</tissue>
    </source>
</reference>
<gene>
    <name evidence="2" type="ORF">XENOCAPTIV_016001</name>
</gene>